<dbReference type="InterPro" id="IPR013761">
    <property type="entry name" value="SAM/pointed_sf"/>
</dbReference>
<evidence type="ECO:0000256" key="2">
    <source>
        <dbReference type="SAM" id="MobiDB-lite"/>
    </source>
</evidence>
<sequence length="977" mass="111021">MFKYLHPASNRYSINVPRTGQHKPDNTDSFQRDISSEICKGKSFQRALSNELSHQSQKQHCQSSKSAFCFRRTTLQACVSHKTSQRKEKQSPKPSEGMQKFVQTTSCIPNEISDWSNEDVCEWFRQKHLDKNGLLVKQLRNTQVSGQHLCDPECAWRFLSKMKFVNDQHKQDVLLSFAACLSTSNKKVPNGKHKKHQSSVGTHTTLHSAPGETSDKGKDSLQFSSDYASFSSTSSSGGANSALSSERKNKENKSFLSSPLSSSKRVLQSFSIMKQTAFNSKETSPSFESKLNNMLHSIKIYSNVQTSNKFSPTDLQITYDTTTVELIQIYLDCCSITDDINLFVLNDVSCSSADINGQTTMTTKRLLEPYTNPLAVYKNIVTCRRPDYTRRLELTQVKGVIVKIQCRIGTHKLRGKQIRISTQSSVDHVVRVALRKFRLRNVDAELFTLCESTMNGAVKEIDRNRKPLWNSATTMILCDRQKLNKFNGTDNQPSTSLRYDISETSLKSISPSKTVWQSYSGEYKRLTSCDTLLEETMSSDEKAFDNDVTIFNQSTLPSFRPCSVVYDESQNVESIHGMKKSKIKALSIDNSMLQAQVQEKEEQIQELQRKVSQMRQILETGLQQYASDSCQHHIDKNGSALAIETEMKNTEKQITEKEEMLWQLFRHQRQIEVNQKRQVIEEKHFSHSIENAPVVTGKEALDLVTLADVDLQIALHQADLLNLMHRYEILDMKMSLFVSNRKAEKFRHMINGSLYDVITSKRNEPENEPKTVNETKRCDSIFACELFSENSGYTVALKDQCHKQDSGVRTKGTVVEQDCIEGNLKSGDRLLEVNGINVLTVDSNFVTRILQDTTSARIVVLRNDTRKSKRGYKSPPDEIIPTTEKSIKAISSPQENFTCDNVSFCTNEVADVTEMSALKCDLSMLMRELETTSRAKRELERAATRTSNHRVTLESENRRLKEKISELRSEQNSLVSL</sequence>
<feature type="domain" description="PDZ" evidence="3">
    <location>
        <begin position="811"/>
        <end position="865"/>
    </location>
</feature>
<feature type="compositionally biased region" description="Low complexity" evidence="2">
    <location>
        <begin position="220"/>
        <end position="244"/>
    </location>
</feature>
<dbReference type="Gene3D" id="2.30.42.10">
    <property type="match status" value="1"/>
</dbReference>
<feature type="region of interest" description="Disordered" evidence="2">
    <location>
        <begin position="186"/>
        <end position="257"/>
    </location>
</feature>
<feature type="region of interest" description="Disordered" evidence="2">
    <location>
        <begin position="81"/>
        <end position="100"/>
    </location>
</feature>
<dbReference type="PROSITE" id="PS50106">
    <property type="entry name" value="PDZ"/>
    <property type="match status" value="1"/>
</dbReference>
<dbReference type="SUPFAM" id="SSF47769">
    <property type="entry name" value="SAM/Pointed domain"/>
    <property type="match status" value="1"/>
</dbReference>
<dbReference type="InterPro" id="IPR001478">
    <property type="entry name" value="PDZ"/>
</dbReference>
<evidence type="ECO:0000259" key="3">
    <source>
        <dbReference type="PROSITE" id="PS50106"/>
    </source>
</evidence>
<keyword evidence="5" id="KW-1185">Reference proteome</keyword>
<feature type="coiled-coil region" evidence="1">
    <location>
        <begin position="922"/>
        <end position="977"/>
    </location>
</feature>
<protein>
    <recommendedName>
        <fullName evidence="3">PDZ domain-containing protein</fullName>
    </recommendedName>
</protein>
<dbReference type="InterPro" id="IPR029071">
    <property type="entry name" value="Ubiquitin-like_domsf"/>
</dbReference>
<dbReference type="EMBL" id="CAWYQH010000141">
    <property type="protein sequence ID" value="CAK8695109.1"/>
    <property type="molecule type" value="Genomic_DNA"/>
</dbReference>
<dbReference type="InterPro" id="IPR036034">
    <property type="entry name" value="PDZ_sf"/>
</dbReference>
<comment type="caution">
    <text evidence="4">The sequence shown here is derived from an EMBL/GenBank/DDBJ whole genome shotgun (WGS) entry which is preliminary data.</text>
</comment>
<evidence type="ECO:0000313" key="5">
    <source>
        <dbReference type="Proteomes" id="UP001642483"/>
    </source>
</evidence>
<dbReference type="Gene3D" id="3.10.20.90">
    <property type="entry name" value="Phosphatidylinositol 3-kinase Catalytic Subunit, Chain A, domain 1"/>
    <property type="match status" value="2"/>
</dbReference>
<proteinExistence type="predicted"/>
<feature type="coiled-coil region" evidence="1">
    <location>
        <begin position="583"/>
        <end position="660"/>
    </location>
</feature>
<gene>
    <name evidence="4" type="ORF">CVLEPA_LOCUS28395</name>
</gene>
<dbReference type="PANTHER" id="PTHR12573">
    <property type="entry name" value="AT09986P-RELATED"/>
    <property type="match status" value="1"/>
</dbReference>
<reference evidence="4 5" key="1">
    <citation type="submission" date="2024-02" db="EMBL/GenBank/DDBJ databases">
        <authorList>
            <person name="Daric V."/>
            <person name="Darras S."/>
        </authorList>
    </citation>
    <scope>NUCLEOTIDE SEQUENCE [LARGE SCALE GENOMIC DNA]</scope>
</reference>
<dbReference type="InterPro" id="IPR000159">
    <property type="entry name" value="RA_dom"/>
</dbReference>
<evidence type="ECO:0000256" key="1">
    <source>
        <dbReference type="SAM" id="Coils"/>
    </source>
</evidence>
<dbReference type="Proteomes" id="UP001642483">
    <property type="component" value="Unassembled WGS sequence"/>
</dbReference>
<dbReference type="PANTHER" id="PTHR12573:SF4">
    <property type="entry name" value="AT09986P-RELATED"/>
    <property type="match status" value="1"/>
</dbReference>
<name>A0ABP0GTQ2_CLALP</name>
<organism evidence="4 5">
    <name type="scientific">Clavelina lepadiformis</name>
    <name type="common">Light-bulb sea squirt</name>
    <name type="synonym">Ascidia lepadiformis</name>
    <dbReference type="NCBI Taxonomy" id="159417"/>
    <lineage>
        <taxon>Eukaryota</taxon>
        <taxon>Metazoa</taxon>
        <taxon>Chordata</taxon>
        <taxon>Tunicata</taxon>
        <taxon>Ascidiacea</taxon>
        <taxon>Aplousobranchia</taxon>
        <taxon>Clavelinidae</taxon>
        <taxon>Clavelina</taxon>
    </lineage>
</organism>
<dbReference type="SUPFAM" id="SSF50156">
    <property type="entry name" value="PDZ domain-like"/>
    <property type="match status" value="1"/>
</dbReference>
<feature type="region of interest" description="Disordered" evidence="2">
    <location>
        <begin position="1"/>
        <end position="30"/>
    </location>
</feature>
<accession>A0ABP0GTQ2</accession>
<dbReference type="Pfam" id="PF00788">
    <property type="entry name" value="RA"/>
    <property type="match status" value="1"/>
</dbReference>
<feature type="compositionally biased region" description="Polar residues" evidence="2">
    <location>
        <begin position="198"/>
        <end position="207"/>
    </location>
</feature>
<dbReference type="SUPFAM" id="SSF54236">
    <property type="entry name" value="Ubiquitin-like"/>
    <property type="match status" value="1"/>
</dbReference>
<keyword evidence="1" id="KW-0175">Coiled coil</keyword>
<evidence type="ECO:0000313" key="4">
    <source>
        <dbReference type="EMBL" id="CAK8695109.1"/>
    </source>
</evidence>